<dbReference type="InterPro" id="IPR012349">
    <property type="entry name" value="Split_barrel_FMN-bd"/>
</dbReference>
<dbReference type="PANTHER" id="PTHR39336">
    <property type="entry name" value="PYRIDOXAMINE PHOSPHATE OXIDASE FAMILY PROTEIN (AFU_ORTHOLOGUE AFUA_6G11440)"/>
    <property type="match status" value="1"/>
</dbReference>
<dbReference type="InParanoid" id="A0A409YFQ0"/>
<feature type="domain" description="Pyridoxamine 5'-phosphate oxidase N-terminal" evidence="2">
    <location>
        <begin position="9"/>
        <end position="132"/>
    </location>
</feature>
<dbReference type="Gene3D" id="2.30.110.10">
    <property type="entry name" value="Electron Transport, Fmn-binding Protein, Chain A"/>
    <property type="match status" value="1"/>
</dbReference>
<dbReference type="Pfam" id="PF01243">
    <property type="entry name" value="PNPOx_N"/>
    <property type="match status" value="1"/>
</dbReference>
<accession>A0A409YFQ0</accession>
<organism evidence="3 4">
    <name type="scientific">Panaeolus cyanescens</name>
    <dbReference type="NCBI Taxonomy" id="181874"/>
    <lineage>
        <taxon>Eukaryota</taxon>
        <taxon>Fungi</taxon>
        <taxon>Dikarya</taxon>
        <taxon>Basidiomycota</taxon>
        <taxon>Agaricomycotina</taxon>
        <taxon>Agaricomycetes</taxon>
        <taxon>Agaricomycetidae</taxon>
        <taxon>Agaricales</taxon>
        <taxon>Agaricineae</taxon>
        <taxon>Galeropsidaceae</taxon>
        <taxon>Panaeolus</taxon>
    </lineage>
</organism>
<protein>
    <recommendedName>
        <fullName evidence="2">Pyridoxamine 5'-phosphate oxidase N-terminal domain-containing protein</fullName>
    </recommendedName>
</protein>
<comment type="caution">
    <text evidence="3">The sequence shown here is derived from an EMBL/GenBank/DDBJ whole genome shotgun (WGS) entry which is preliminary data.</text>
</comment>
<keyword evidence="4" id="KW-1185">Reference proteome</keyword>
<feature type="region of interest" description="Disordered" evidence="1">
    <location>
        <begin position="164"/>
        <end position="184"/>
    </location>
</feature>
<evidence type="ECO:0000313" key="3">
    <source>
        <dbReference type="EMBL" id="PPR01839.1"/>
    </source>
</evidence>
<dbReference type="AlphaFoldDB" id="A0A409YFQ0"/>
<evidence type="ECO:0000313" key="4">
    <source>
        <dbReference type="Proteomes" id="UP000284842"/>
    </source>
</evidence>
<sequence length="290" mass="31988">MVKFYDTIPDHIFPWIQQQKIFFVSTAPLSQTGHVNVSPKGFSGTFHAQDEKTVWYEDLTGSGTETISHLRENGRITIMFVAFTGPPQILRLFGTGTVHEFGSPEYNRLLPPGTRQPGSRAAIFINVHKVSTSCGYSIPFYEFKKDRMRLHNYMASLEAKDLKAEEESKSPSCSADGVNASDGQVSERPKGLKWYWTQKNLMSIDGLPSLLEAFDAERGFDRSTAGKNWGADDERAGSEIQGPANVDGNGLFGGKVDVKLVVGFVAGVVCANAINLGRVWDTARRLGNFE</sequence>
<reference evidence="3 4" key="1">
    <citation type="journal article" date="2018" name="Evol. Lett.">
        <title>Horizontal gene cluster transfer increased hallucinogenic mushroom diversity.</title>
        <authorList>
            <person name="Reynolds H.T."/>
            <person name="Vijayakumar V."/>
            <person name="Gluck-Thaler E."/>
            <person name="Korotkin H.B."/>
            <person name="Matheny P.B."/>
            <person name="Slot J.C."/>
        </authorList>
    </citation>
    <scope>NUCLEOTIDE SEQUENCE [LARGE SCALE GENOMIC DNA]</scope>
    <source>
        <strain evidence="3 4">2629</strain>
    </source>
</reference>
<evidence type="ECO:0000256" key="1">
    <source>
        <dbReference type="SAM" id="MobiDB-lite"/>
    </source>
</evidence>
<dbReference type="PANTHER" id="PTHR39336:SF3">
    <property type="entry name" value="PYRIDOXAMINE PHOSPHATE OXIDASE"/>
    <property type="match status" value="1"/>
</dbReference>
<dbReference type="STRING" id="181874.A0A409YFQ0"/>
<dbReference type="SUPFAM" id="SSF50475">
    <property type="entry name" value="FMN-binding split barrel"/>
    <property type="match status" value="1"/>
</dbReference>
<proteinExistence type="predicted"/>
<dbReference type="Proteomes" id="UP000284842">
    <property type="component" value="Unassembled WGS sequence"/>
</dbReference>
<evidence type="ECO:0000259" key="2">
    <source>
        <dbReference type="Pfam" id="PF01243"/>
    </source>
</evidence>
<dbReference type="OrthoDB" id="539398at2759"/>
<name>A0A409YFQ0_9AGAR</name>
<dbReference type="EMBL" id="NHTK01001210">
    <property type="protein sequence ID" value="PPR01839.1"/>
    <property type="molecule type" value="Genomic_DNA"/>
</dbReference>
<dbReference type="InterPro" id="IPR011576">
    <property type="entry name" value="Pyridox_Oxase_N"/>
</dbReference>
<gene>
    <name evidence="3" type="ORF">CVT24_001727</name>
</gene>